<dbReference type="Pfam" id="PF07411">
    <property type="entry name" value="DUF1508"/>
    <property type="match status" value="2"/>
</dbReference>
<dbReference type="RefSeq" id="WP_376811292.1">
    <property type="nucleotide sequence ID" value="NZ_JBHSDY010000001.1"/>
</dbReference>
<organism evidence="2 3">
    <name type="scientific">Castellaniella hirudinis</name>
    <dbReference type="NCBI Taxonomy" id="1144617"/>
    <lineage>
        <taxon>Bacteria</taxon>
        <taxon>Pseudomonadati</taxon>
        <taxon>Pseudomonadota</taxon>
        <taxon>Betaproteobacteria</taxon>
        <taxon>Burkholderiales</taxon>
        <taxon>Alcaligenaceae</taxon>
        <taxon>Castellaniella</taxon>
    </lineage>
</organism>
<gene>
    <name evidence="2" type="ORF">ACFO0J_01505</name>
</gene>
<dbReference type="InterPro" id="IPR010879">
    <property type="entry name" value="DUF1508"/>
</dbReference>
<reference evidence="3" key="1">
    <citation type="journal article" date="2019" name="Int. J. Syst. Evol. Microbiol.">
        <title>The Global Catalogue of Microorganisms (GCM) 10K type strain sequencing project: providing services to taxonomists for standard genome sequencing and annotation.</title>
        <authorList>
            <consortium name="The Broad Institute Genomics Platform"/>
            <consortium name="The Broad Institute Genome Sequencing Center for Infectious Disease"/>
            <person name="Wu L."/>
            <person name="Ma J."/>
        </authorList>
    </citation>
    <scope>NUCLEOTIDE SEQUENCE [LARGE SCALE GENOMIC DNA]</scope>
    <source>
        <strain evidence="3">CGMCC 1.19029</strain>
    </source>
</reference>
<accession>A0ABV8RU60</accession>
<dbReference type="InterPro" id="IPR051141">
    <property type="entry name" value="UPF0339_domain"/>
</dbReference>
<evidence type="ECO:0000313" key="3">
    <source>
        <dbReference type="Proteomes" id="UP001595756"/>
    </source>
</evidence>
<keyword evidence="3" id="KW-1185">Reference proteome</keyword>
<feature type="domain" description="DUF1508" evidence="1">
    <location>
        <begin position="60"/>
        <end position="107"/>
    </location>
</feature>
<feature type="domain" description="DUF1508" evidence="1">
    <location>
        <begin position="11"/>
        <end position="55"/>
    </location>
</feature>
<dbReference type="PANTHER" id="PTHR40606">
    <property type="match status" value="1"/>
</dbReference>
<sequence length="109" mass="11823">MSGDYILKRSGEQFMFNLRAGNHQVILSSQRYASKASAQQGIESVRKNAADDARYRRLAAKDGSAYFTLVAANGEIIGTSEMYTTTAARDKGIESVKVNGPDGVVKDET</sequence>
<dbReference type="InterPro" id="IPR036913">
    <property type="entry name" value="YegP-like_sf"/>
</dbReference>
<dbReference type="EMBL" id="JBHSDY010000001">
    <property type="protein sequence ID" value="MFC4296713.1"/>
    <property type="molecule type" value="Genomic_DNA"/>
</dbReference>
<dbReference type="PANTHER" id="PTHR40606:SF1">
    <property type="entry name" value="UPF0339 PROTEIN YEGP"/>
    <property type="match status" value="1"/>
</dbReference>
<protein>
    <submittedName>
        <fullName evidence="2">YegP family protein</fullName>
    </submittedName>
</protein>
<evidence type="ECO:0000313" key="2">
    <source>
        <dbReference type="EMBL" id="MFC4296713.1"/>
    </source>
</evidence>
<comment type="caution">
    <text evidence="2">The sequence shown here is derived from an EMBL/GenBank/DDBJ whole genome shotgun (WGS) entry which is preliminary data.</text>
</comment>
<dbReference type="SUPFAM" id="SSF160113">
    <property type="entry name" value="YegP-like"/>
    <property type="match status" value="2"/>
</dbReference>
<name>A0ABV8RU60_9BURK</name>
<evidence type="ECO:0000259" key="1">
    <source>
        <dbReference type="Pfam" id="PF07411"/>
    </source>
</evidence>
<dbReference type="Proteomes" id="UP001595756">
    <property type="component" value="Unassembled WGS sequence"/>
</dbReference>
<proteinExistence type="predicted"/>
<dbReference type="Gene3D" id="2.30.29.80">
    <property type="match status" value="1"/>
</dbReference>